<dbReference type="FunFam" id="3.30.1370.10:FF:000037">
    <property type="entry name" value="KH domain protein"/>
    <property type="match status" value="1"/>
</dbReference>
<dbReference type="InterPro" id="IPR047889">
    <property type="entry name" value="KHDC4_KH-I_second"/>
</dbReference>
<feature type="region of interest" description="Disordered" evidence="2">
    <location>
        <begin position="1"/>
        <end position="104"/>
    </location>
</feature>
<feature type="compositionally biased region" description="Polar residues" evidence="2">
    <location>
        <begin position="451"/>
        <end position="463"/>
    </location>
</feature>
<dbReference type="InterPro" id="IPR055256">
    <property type="entry name" value="KH_1_KHDC4/BBP-like"/>
</dbReference>
<sequence>MDEDRRKRSKWDEKERGDRHDRSHRDRDRDRDRERDRERERERERDRDYDKDRERDNDRSGHRSRWDSSSRRSRSPRHSTSSRPSRSRSPSRNSALSPKPLSSELSKAAIDPAAAAAAAAARINAQLQAKRGMPPDGPSASKTLTQTPTGSKPGIVAGGMNTEIHIQDGDYIKDIEVNDLRNRYTLTKGSTQKMIKEETGADVTTRGAYYPDKAMATPQNPPLYLHITSTTKEGLDKAVGKIEELMKQELGSLVDERRFRRREPPEQVERDEFGRRKWPEERVPISLEPIPGFNLRASVVGHQGAYVKHIQQETRCRVQIKGRGSGFMENGTNRESDEPMYLHVTGPDPKEVQHAKELCEDLVKSVTEQYEQFKAHPSPARYGNYGGNHASHHHHHSHQSQQPHYGQHQGYGSHSQQSPPPPPPPPSGPSNEPPPPPPPGDETSPQPSTPNPGTTSAAVEFSSQAQQYNPYTAYGQADPYAAYGGYQAYAAYYAQYYAAAQQQQQAIAQAPGSTGAPGTQSGPHSGSSYNAIKPPPGL</sequence>
<dbReference type="EMBL" id="AQGS01000762">
    <property type="protein sequence ID" value="EPS37049.1"/>
    <property type="molecule type" value="Genomic_DNA"/>
</dbReference>
<dbReference type="HOGENOM" id="CLU_040265_0_0_1"/>
<feature type="compositionally biased region" description="Polar residues" evidence="2">
    <location>
        <begin position="516"/>
        <end position="530"/>
    </location>
</feature>
<evidence type="ECO:0000256" key="1">
    <source>
        <dbReference type="PROSITE-ProRule" id="PRU00117"/>
    </source>
</evidence>
<dbReference type="CDD" id="cd22386">
    <property type="entry name" value="KH-I_KHDC4_rpt2"/>
    <property type="match status" value="1"/>
</dbReference>
<dbReference type="OrthoDB" id="397265at2759"/>
<dbReference type="InterPro" id="IPR047890">
    <property type="entry name" value="KHDC4_KH-I_first"/>
</dbReference>
<feature type="region of interest" description="Disordered" evidence="2">
    <location>
        <begin position="126"/>
        <end position="156"/>
    </location>
</feature>
<dbReference type="Pfam" id="PF23469">
    <property type="entry name" value="KH_12"/>
    <property type="match status" value="1"/>
</dbReference>
<organism evidence="4 5">
    <name type="scientific">Dactylellina haptotyla (strain CBS 200.50)</name>
    <name type="common">Nematode-trapping fungus</name>
    <name type="synonym">Monacrosporium haptotylum</name>
    <dbReference type="NCBI Taxonomy" id="1284197"/>
    <lineage>
        <taxon>Eukaryota</taxon>
        <taxon>Fungi</taxon>
        <taxon>Dikarya</taxon>
        <taxon>Ascomycota</taxon>
        <taxon>Pezizomycotina</taxon>
        <taxon>Orbiliomycetes</taxon>
        <taxon>Orbiliales</taxon>
        <taxon>Orbiliaceae</taxon>
        <taxon>Dactylellina</taxon>
    </lineage>
</organism>
<dbReference type="PANTHER" id="PTHR15744">
    <property type="entry name" value="BLOM7"/>
    <property type="match status" value="1"/>
</dbReference>
<dbReference type="Proteomes" id="UP000015100">
    <property type="component" value="Unassembled WGS sequence"/>
</dbReference>
<accession>S8A2U0</accession>
<evidence type="ECO:0000313" key="4">
    <source>
        <dbReference type="EMBL" id="EPS37049.1"/>
    </source>
</evidence>
<feature type="region of interest" description="Disordered" evidence="2">
    <location>
        <begin position="377"/>
        <end position="463"/>
    </location>
</feature>
<feature type="compositionally biased region" description="Pro residues" evidence="2">
    <location>
        <begin position="418"/>
        <end position="440"/>
    </location>
</feature>
<proteinExistence type="predicted"/>
<dbReference type="CDD" id="cd22385">
    <property type="entry name" value="KH-I_KHDC4_rpt1"/>
    <property type="match status" value="1"/>
</dbReference>
<dbReference type="GO" id="GO:0003723">
    <property type="term" value="F:RNA binding"/>
    <property type="evidence" value="ECO:0007669"/>
    <property type="project" value="UniProtKB-UniRule"/>
</dbReference>
<dbReference type="FunFam" id="3.30.1370.10:FF:000051">
    <property type="entry name" value="Putative kh domain-containing protein"/>
    <property type="match status" value="1"/>
</dbReference>
<dbReference type="AlphaFoldDB" id="S8A2U0"/>
<gene>
    <name evidence="4" type="ORF">H072_9342</name>
</gene>
<feature type="region of interest" description="Disordered" evidence="2">
    <location>
        <begin position="500"/>
        <end position="538"/>
    </location>
</feature>
<dbReference type="SUPFAM" id="SSF54791">
    <property type="entry name" value="Eukaryotic type KH-domain (KH-domain type I)"/>
    <property type="match status" value="2"/>
</dbReference>
<evidence type="ECO:0000313" key="5">
    <source>
        <dbReference type="Proteomes" id="UP000015100"/>
    </source>
</evidence>
<dbReference type="SMART" id="SM00322">
    <property type="entry name" value="KH"/>
    <property type="match status" value="1"/>
</dbReference>
<dbReference type="InterPro" id="IPR004087">
    <property type="entry name" value="KH_dom"/>
</dbReference>
<dbReference type="Gene3D" id="3.30.1370.10">
    <property type="entry name" value="K Homology domain, type 1"/>
    <property type="match status" value="2"/>
</dbReference>
<dbReference type="GO" id="GO:0005634">
    <property type="term" value="C:nucleus"/>
    <property type="evidence" value="ECO:0007669"/>
    <property type="project" value="InterPro"/>
</dbReference>
<feature type="compositionally biased region" description="Low complexity" evidence="2">
    <location>
        <begin position="500"/>
        <end position="510"/>
    </location>
</feature>
<dbReference type="STRING" id="1284197.S8A2U0"/>
<evidence type="ECO:0000259" key="3">
    <source>
        <dbReference type="SMART" id="SM00322"/>
    </source>
</evidence>
<name>S8A2U0_DACHA</name>
<feature type="compositionally biased region" description="Polar residues" evidence="2">
    <location>
        <begin position="140"/>
        <end position="150"/>
    </location>
</feature>
<reference evidence="4 5" key="1">
    <citation type="journal article" date="2013" name="PLoS Genet.">
        <title>Genomic mechanisms accounting for the adaptation to parasitism in nematode-trapping fungi.</title>
        <authorList>
            <person name="Meerupati T."/>
            <person name="Andersson K.M."/>
            <person name="Friman E."/>
            <person name="Kumar D."/>
            <person name="Tunlid A."/>
            <person name="Ahren D."/>
        </authorList>
    </citation>
    <scope>NUCLEOTIDE SEQUENCE [LARGE SCALE GENOMIC DNA]</scope>
    <source>
        <strain evidence="4 5">CBS 200.50</strain>
    </source>
</reference>
<feature type="domain" description="K Homology" evidence="3">
    <location>
        <begin position="277"/>
        <end position="364"/>
    </location>
</feature>
<feature type="compositionally biased region" description="Low complexity" evidence="2">
    <location>
        <begin position="399"/>
        <end position="417"/>
    </location>
</feature>
<dbReference type="PANTHER" id="PTHR15744:SF0">
    <property type="entry name" value="KH HOMOLOGY DOMAIN-CONTAINING PROTEIN 4"/>
    <property type="match status" value="1"/>
</dbReference>
<dbReference type="InterPro" id="IPR031121">
    <property type="entry name" value="RIK/BLOM7"/>
</dbReference>
<dbReference type="OMA" id="NVREQYQ"/>
<dbReference type="eggNOG" id="KOG1960">
    <property type="taxonomic scope" value="Eukaryota"/>
</dbReference>
<dbReference type="InterPro" id="IPR056149">
    <property type="entry name" value="PRP5/DDX46/KHDC4_KH"/>
</dbReference>
<keyword evidence="5" id="KW-1185">Reference proteome</keyword>
<dbReference type="Pfam" id="PF22675">
    <property type="entry name" value="KH-I_KHDC4-BBP"/>
    <property type="match status" value="1"/>
</dbReference>
<reference evidence="5" key="2">
    <citation type="submission" date="2013-04" db="EMBL/GenBank/DDBJ databases">
        <title>Genomic mechanisms accounting for the adaptation to parasitism in nematode-trapping fungi.</title>
        <authorList>
            <person name="Ahren D.G."/>
        </authorList>
    </citation>
    <scope>NUCLEOTIDE SEQUENCE [LARGE SCALE GENOMIC DNA]</scope>
    <source>
        <strain evidence="5">CBS 200.50</strain>
    </source>
</reference>
<dbReference type="PROSITE" id="PS50084">
    <property type="entry name" value="KH_TYPE_1"/>
    <property type="match status" value="1"/>
</dbReference>
<comment type="caution">
    <text evidence="4">The sequence shown here is derived from an EMBL/GenBank/DDBJ whole genome shotgun (WGS) entry which is preliminary data.</text>
</comment>
<evidence type="ECO:0000256" key="2">
    <source>
        <dbReference type="SAM" id="MobiDB-lite"/>
    </source>
</evidence>
<dbReference type="InterPro" id="IPR036612">
    <property type="entry name" value="KH_dom_type_1_sf"/>
</dbReference>
<keyword evidence="1" id="KW-0694">RNA-binding</keyword>
<protein>
    <recommendedName>
        <fullName evidence="3">K Homology domain-containing protein</fullName>
    </recommendedName>
</protein>
<feature type="compositionally biased region" description="Low complexity" evidence="2">
    <location>
        <begin position="78"/>
        <end position="104"/>
    </location>
</feature>
<feature type="compositionally biased region" description="Basic and acidic residues" evidence="2">
    <location>
        <begin position="1"/>
        <end position="70"/>
    </location>
</feature>